<accession>A0A9E6TZV4</accession>
<organism evidence="1 2">
    <name type="scientific">Pseudomonas xantholysinigenes</name>
    <dbReference type="NCBI Taxonomy" id="2745490"/>
    <lineage>
        <taxon>Bacteria</taxon>
        <taxon>Pseudomonadati</taxon>
        <taxon>Pseudomonadota</taxon>
        <taxon>Gammaproteobacteria</taxon>
        <taxon>Pseudomonadales</taxon>
        <taxon>Pseudomonadaceae</taxon>
        <taxon>Pseudomonas</taxon>
    </lineage>
</organism>
<dbReference type="EMBL" id="CP077095">
    <property type="protein sequence ID" value="QXI40509.1"/>
    <property type="molecule type" value="Genomic_DNA"/>
</dbReference>
<evidence type="ECO:0000313" key="2">
    <source>
        <dbReference type="Proteomes" id="UP000633418"/>
    </source>
</evidence>
<gene>
    <name evidence="1" type="ORF">HU772_010735</name>
</gene>
<protein>
    <recommendedName>
        <fullName evidence="3">Response receiver domain-containing protein</fullName>
    </recommendedName>
</protein>
<dbReference type="KEGG" id="pxn:HU772_010735"/>
<name>A0A9E6TZV4_9PSED</name>
<dbReference type="RefSeq" id="WP_186661684.1">
    <property type="nucleotide sequence ID" value="NZ_CP077095.1"/>
</dbReference>
<evidence type="ECO:0008006" key="3">
    <source>
        <dbReference type="Google" id="ProtNLM"/>
    </source>
</evidence>
<reference evidence="1 2" key="1">
    <citation type="journal article" date="2020" name="Microorganisms">
        <title>Reliable Identification of Environmental Pseudomonas Isolates Using the rpoD Gene.</title>
        <authorList>
            <consortium name="The Broad Institute Genome Sequencing Platform"/>
            <person name="Girard L."/>
            <person name="Lood C."/>
            <person name="Rokni-Zadeh H."/>
            <person name="van Noort V."/>
            <person name="Lavigne R."/>
            <person name="De Mot R."/>
        </authorList>
    </citation>
    <scope>NUCLEOTIDE SEQUENCE [LARGE SCALE GENOMIC DNA]</scope>
    <source>
        <strain evidence="1 2">RW9S1A</strain>
    </source>
</reference>
<keyword evidence="2" id="KW-1185">Reference proteome</keyword>
<reference evidence="1 2" key="2">
    <citation type="journal article" date="2021" name="Microorganisms">
        <title>The Ever-Expanding Pseudomonas Genus: Description of 43 New Species and Partition of the Pseudomonas putida Group.</title>
        <authorList>
            <person name="Girard L."/>
            <person name="Lood C."/>
            <person name="Hofte M."/>
            <person name="Vandamme P."/>
            <person name="Rokni-Zadeh H."/>
            <person name="van Noort V."/>
            <person name="Lavigne R."/>
            <person name="De Mot R."/>
        </authorList>
    </citation>
    <scope>NUCLEOTIDE SEQUENCE [LARGE SCALE GENOMIC DNA]</scope>
    <source>
        <strain evidence="1 2">RW9S1A</strain>
    </source>
</reference>
<evidence type="ECO:0000313" key="1">
    <source>
        <dbReference type="EMBL" id="QXI40509.1"/>
    </source>
</evidence>
<dbReference type="Proteomes" id="UP000633418">
    <property type="component" value="Chromosome"/>
</dbReference>
<proteinExistence type="predicted"/>
<dbReference type="AlphaFoldDB" id="A0A9E6TZV4"/>
<sequence length="617" mass="68696">MDLKKSLQDAKIIKIAIIDDDLSNDICTADLLSIDGDVAALLGDPHDPDYEAYIGVLTKHGLKIETIPDLATPLSDKAILEEAPTRLSDAVHKILEARHDNAAPVRRVLKLLEDGGLLTKNIDFYSSPLIPADKFYDLIIVDYYLVRNSNQQTLPFIDTVITAHKDCDNPLQVILMSTHVTQLQSEFRSIRPLLKASSSRMRIMGKPMTDDDLIHWKTALHQLASDRPFVSAVEDFVSETSKGLELAARDQANKLWELDLQAMDILHETATLDNDDFCRYVEECISRHLLTALESYTGIRSSLRVLGDSLMEHRNTNVIAPVAEIGDSRAAIRGLMRSMEWRGGPSLDHTTYPAQSSALNKAQWLKKSLRFGMVLRSNDGTEWLNLTQACDLAQAKEDAFDKVSLLLISGVRSRPLNQEKNQAMVYLSSTATDTETEILGWNLRNIRTPSIQEFAEDFVNGWSGLGELRLDQAQSIAATYSSRASRVGLQRRLSSWHLQGTALLAGTLSEADPESVLAGTPLTGHAMSRGNSDELHIDRESMSSIIEAFPASINEELLRAYMGVQLKAGNKLINETLLIYCKEKPSSMRDLKFLINHDNWLSNGQNKAKLVLAVWHA</sequence>